<dbReference type="Proteomes" id="UP000501090">
    <property type="component" value="Chromosome"/>
</dbReference>
<dbReference type="PANTHER" id="PTHR23082:SF0">
    <property type="entry name" value="GENERAL TRANSCRIPTION FACTOR 3C POLYPEPTIDE 3"/>
    <property type="match status" value="1"/>
</dbReference>
<organism evidence="2 3">
    <name type="scientific">Polynucleobacter arcticus</name>
    <dbReference type="NCBI Taxonomy" id="1743165"/>
    <lineage>
        <taxon>Bacteria</taxon>
        <taxon>Pseudomonadati</taxon>
        <taxon>Pseudomonadota</taxon>
        <taxon>Betaproteobacteria</taxon>
        <taxon>Burkholderiales</taxon>
        <taxon>Burkholderiaceae</taxon>
        <taxon>Polynucleobacter</taxon>
    </lineage>
</organism>
<proteinExistence type="predicted"/>
<dbReference type="InterPro" id="IPR011990">
    <property type="entry name" value="TPR-like_helical_dom_sf"/>
</dbReference>
<feature type="domain" description="PgaA membrane beta barrel" evidence="1">
    <location>
        <begin position="536"/>
        <end position="799"/>
    </location>
</feature>
<dbReference type="GO" id="GO:0000127">
    <property type="term" value="C:transcription factor TFIIIC complex"/>
    <property type="evidence" value="ECO:0007669"/>
    <property type="project" value="TreeGrafter"/>
</dbReference>
<dbReference type="SUPFAM" id="SSF48452">
    <property type="entry name" value="TPR-like"/>
    <property type="match status" value="2"/>
</dbReference>
<dbReference type="PANTHER" id="PTHR23082">
    <property type="entry name" value="TRANSCRIPTION INITIATION FACTOR IIIC TFIIIC , POLYPEPTIDE 3-RELATED"/>
    <property type="match status" value="1"/>
</dbReference>
<accession>A0A6M9PKS0</accession>
<protein>
    <recommendedName>
        <fullName evidence="1">PgaA membrane beta barrel domain-containing protein</fullName>
    </recommendedName>
</protein>
<evidence type="ECO:0000313" key="3">
    <source>
        <dbReference type="Proteomes" id="UP000501090"/>
    </source>
</evidence>
<dbReference type="GO" id="GO:0006383">
    <property type="term" value="P:transcription by RNA polymerase III"/>
    <property type="evidence" value="ECO:0007669"/>
    <property type="project" value="InterPro"/>
</dbReference>
<dbReference type="InterPro" id="IPR049003">
    <property type="entry name" value="PgaA_barrel"/>
</dbReference>
<dbReference type="RefSeq" id="WP_173959658.1">
    <property type="nucleotide sequence ID" value="NZ_CBCSCC010000014.1"/>
</dbReference>
<dbReference type="InterPro" id="IPR039340">
    <property type="entry name" value="Tfc4/TFIIIC-102/Sfc4"/>
</dbReference>
<dbReference type="KEGG" id="pard:DN92_01890"/>
<evidence type="ECO:0000313" key="2">
    <source>
        <dbReference type="EMBL" id="QKM59888.1"/>
    </source>
</evidence>
<keyword evidence="3" id="KW-1185">Reference proteome</keyword>
<evidence type="ECO:0000259" key="1">
    <source>
        <dbReference type="Pfam" id="PF21197"/>
    </source>
</evidence>
<dbReference type="Gene3D" id="1.25.40.10">
    <property type="entry name" value="Tetratricopeptide repeat domain"/>
    <property type="match status" value="3"/>
</dbReference>
<dbReference type="AlphaFoldDB" id="A0A6M9PKS0"/>
<dbReference type="Pfam" id="PF21197">
    <property type="entry name" value="PgaA_barrel"/>
    <property type="match status" value="1"/>
</dbReference>
<dbReference type="EMBL" id="CP028940">
    <property type="protein sequence ID" value="QKM59888.1"/>
    <property type="molecule type" value="Genomic_DNA"/>
</dbReference>
<reference evidence="2 3" key="1">
    <citation type="submission" date="2018-04" db="EMBL/GenBank/DDBJ databases">
        <title>Polynucleobacter sp. UK-Long2-W17 genome.</title>
        <authorList>
            <person name="Hahn M.W."/>
        </authorList>
    </citation>
    <scope>NUCLEOTIDE SEQUENCE [LARGE SCALE GENOMIC DNA]</scope>
    <source>
        <strain evidence="2 3">UK-Long2-W17</strain>
    </source>
</reference>
<gene>
    <name evidence="2" type="ORF">DN92_01890</name>
</gene>
<name>A0A6M9PKS0_9BURK</name>
<sequence length="799" mass="89232">MGYKNLHLSLFVGALLFVNSLSGYALPAEEQYEKALELNKSARYIESAAILKSLMISNPGIERYKSDYIAVASSAKLCDDVIAVSNSNYAAKAPSYVQDAIFSCYANTQEFSITDAFVKSILKIQGKNEAIELRMTALARDKKELNAALYWSERFLKDYPKSISAWELRAGALQDVGERFAALQIYEDINQIKPRNPETQQQIIQVLLDMGIPHLALNLINKQGWSASNNQKLRAVHDSGAVDLRWAAADSAVAPNRFNSTDAGLKTLTEALQYAKSIDAPKDQVIAIQCDFIVAYSRRKQWDKALETYQQLLNDGVTVPNYAQSAAASSYSAKHEFAKAEVILRQLYAQNPKDLDVLEALYFNMVDQDQFSNAKPFLDQLTAQLRARPKYLPKRDFDYTSAIIEAVSFEAYQERYQAANQKLAPLLSSIPSNADMLKTAGSLKESEGMHRAAADYYEIAAKQDPQDVEARIGYANSRMSQGDISTFISTVNELKPGYADITAVKNAAERLDIYQEGYVTGNFVLGNGDYGSQKNNNRTSDLRVYSAPINENFRGFARYRDLNSGPAIPVTDQGVGGGVKYTGINQEAEVEVGSAGYARIEGTQTLNDNWAVGASYERNAFYLFPGSLYATYGGNVGGLDLKWKDGDTRNAAVGYRYWVLPSNNRQQIFGTASQRLFTQYNYKIDVSAWIGNQQNSNSNVSYFSPVNQTEYSSTLNFRLLQWRDIATKKYDFWHRFYGSYGVVTQANYSTLPMNNYGYGQDFNVGDKRTLSWGVGKTSFPFNGAKSSYITGYLNFESRF</sequence>